<organism evidence="1 2">
    <name type="scientific">Drosophila pseudoobscura pseudoobscura</name>
    <name type="common">Fruit fly</name>
    <dbReference type="NCBI Taxonomy" id="46245"/>
    <lineage>
        <taxon>Eukaryota</taxon>
        <taxon>Metazoa</taxon>
        <taxon>Ecdysozoa</taxon>
        <taxon>Arthropoda</taxon>
        <taxon>Hexapoda</taxon>
        <taxon>Insecta</taxon>
        <taxon>Pterygota</taxon>
        <taxon>Neoptera</taxon>
        <taxon>Endopterygota</taxon>
        <taxon>Diptera</taxon>
        <taxon>Brachycera</taxon>
        <taxon>Muscomorpha</taxon>
        <taxon>Ephydroidea</taxon>
        <taxon>Drosophilidae</taxon>
        <taxon>Drosophila</taxon>
        <taxon>Sophophora</taxon>
    </lineage>
</organism>
<sequence>MAAATDLHEAIQLFRDIAREVQEVVAVGSAYTRDHIVPAIRSWVIFLHQSFVISHGEAEPVLDMDPLVIPMRSLVHIVNDSYAQLGSHREAEAEALLDVAPILLPMRSVLHILSDSSPELHAEQRTVLDANVAVRATRWIYGLARFTYDIMSVLAG</sequence>
<keyword evidence="1" id="KW-1185">Reference proteome</keyword>
<reference evidence="2" key="1">
    <citation type="submission" date="2025-08" db="UniProtKB">
        <authorList>
            <consortium name="RefSeq"/>
        </authorList>
    </citation>
    <scope>IDENTIFICATION</scope>
    <source>
        <strain evidence="2">MV-25-SWS-2005</strain>
        <tissue evidence="2">Whole body</tissue>
    </source>
</reference>
<evidence type="ECO:0000313" key="1">
    <source>
        <dbReference type="Proteomes" id="UP000001819"/>
    </source>
</evidence>
<protein>
    <submittedName>
        <fullName evidence="2">Uncharacterized protein</fullName>
    </submittedName>
</protein>
<gene>
    <name evidence="2" type="primary">LOC117184205</name>
</gene>
<dbReference type="RefSeq" id="XP_033236657.1">
    <property type="nucleotide sequence ID" value="XM_033380766.1"/>
</dbReference>
<dbReference type="KEGG" id="dpo:117184205"/>
<dbReference type="Proteomes" id="UP000001819">
    <property type="component" value="Chromosome 4"/>
</dbReference>
<dbReference type="InParanoid" id="A0A6I8VZZ9"/>
<accession>A0A6I8VZZ9</accession>
<proteinExistence type="predicted"/>
<dbReference type="AlphaFoldDB" id="A0A6I8VZZ9"/>
<evidence type="ECO:0000313" key="2">
    <source>
        <dbReference type="RefSeq" id="XP_033236657.1"/>
    </source>
</evidence>
<name>A0A6I8VZZ9_DROPS</name>